<name>Q1M2Z4_PLAAC</name>
<evidence type="ECO:0000256" key="1">
    <source>
        <dbReference type="SAM" id="MobiDB-lite"/>
    </source>
</evidence>
<organism evidence="2">
    <name type="scientific">Platanus acerifolia</name>
    <name type="common">London plane tree</name>
    <dbReference type="NCBI Taxonomy" id="140101"/>
    <lineage>
        <taxon>Eukaryota</taxon>
        <taxon>Viridiplantae</taxon>
        <taxon>Streptophyta</taxon>
        <taxon>Embryophyta</taxon>
        <taxon>Tracheophyta</taxon>
        <taxon>Spermatophyta</taxon>
        <taxon>Magnoliopsida</taxon>
        <taxon>Proteales</taxon>
        <taxon>Platanaceae</taxon>
        <taxon>Platanus</taxon>
    </lineage>
</organism>
<dbReference type="EMBL" id="AM260503">
    <property type="protein sequence ID" value="CAJ91133.1"/>
    <property type="molecule type" value="mRNA"/>
</dbReference>
<feature type="non-terminal residue" evidence="2">
    <location>
        <position position="205"/>
    </location>
</feature>
<feature type="region of interest" description="Disordered" evidence="1">
    <location>
        <begin position="82"/>
        <end position="109"/>
    </location>
</feature>
<feature type="compositionally biased region" description="Polar residues" evidence="1">
    <location>
        <begin position="83"/>
        <end position="95"/>
    </location>
</feature>
<dbReference type="PANTHER" id="PTHR47342">
    <property type="entry name" value="PROTEIN PTST, CHLOROPLASTIC"/>
    <property type="match status" value="1"/>
</dbReference>
<reference evidence="2" key="1">
    <citation type="submission" date="2006-04" db="EMBL/GenBank/DDBJ databases">
        <title>Isolation of differentially expressed transcripts after cerato-platanin treatments in Platanus acerifolia.</title>
        <authorList>
            <person name="Bernardi R."/>
            <person name="Fontana F."/>
            <person name="Salvini M."/>
            <person name="Scala A."/>
            <person name="Durante M."/>
        </authorList>
    </citation>
    <scope>NUCLEOTIDE SEQUENCE</scope>
    <source>
        <tissue evidence="2">Leaf</tissue>
    </source>
</reference>
<protein>
    <submittedName>
        <fullName evidence="2">Ampk protein</fullName>
    </submittedName>
</protein>
<dbReference type="PANTHER" id="PTHR47342:SF1">
    <property type="entry name" value="PROTEIN PTST, CHLOROPLASTIC"/>
    <property type="match status" value="1"/>
</dbReference>
<evidence type="ECO:0000313" key="2">
    <source>
        <dbReference type="EMBL" id="CAJ91133.1"/>
    </source>
</evidence>
<sequence>MECQMTGVARCCSAKHDSWFFWHSRKLGQENIQRPSCNVALCNLRMGSRRLTFLHHASIGKSPMQHSSWRIFSMPVSVEKESSSLSPEGYTSNSDEVAEKDSSKEFLSQPLDGDGLKSLLADSERTKLIRKLSEANQHNRFLKRQLLIKEDALVNFKSELSVIELEIQALVKLAEEVAKSGIQQGSRKINGKYIQSHLLSRLEAV</sequence>
<dbReference type="AlphaFoldDB" id="Q1M2Z4"/>
<accession>Q1M2Z4</accession>
<proteinExistence type="evidence at transcript level"/>
<gene>
    <name evidence="2" type="primary">ampk</name>
</gene>